<dbReference type="EMBL" id="JAGQFT010000038">
    <property type="protein sequence ID" value="MBR0562190.1"/>
    <property type="molecule type" value="Genomic_DNA"/>
</dbReference>
<evidence type="ECO:0000256" key="3">
    <source>
        <dbReference type="ARBA" id="ARBA00022801"/>
    </source>
</evidence>
<feature type="signal peptide" evidence="8">
    <location>
        <begin position="1"/>
        <end position="17"/>
    </location>
</feature>
<reference evidence="10" key="2">
    <citation type="submission" date="2021-04" db="EMBL/GenBank/DDBJ databases">
        <authorList>
            <person name="Karlyshev A.V."/>
        </authorList>
    </citation>
    <scope>NUCLEOTIDE SEQUENCE</scope>
    <source>
        <strain evidence="10">LMG 29479</strain>
    </source>
</reference>
<accession>A0A8J8AXM5</accession>
<organism evidence="10">
    <name type="scientific">Coralloluteibacterium stylophorae</name>
    <dbReference type="NCBI Taxonomy" id="1776034"/>
    <lineage>
        <taxon>Bacteria</taxon>
        <taxon>Pseudomonadati</taxon>
        <taxon>Pseudomonadota</taxon>
        <taxon>Gammaproteobacteria</taxon>
        <taxon>Lysobacterales</taxon>
        <taxon>Lysobacteraceae</taxon>
        <taxon>Coralloluteibacterium</taxon>
    </lineage>
</organism>
<keyword evidence="1 6" id="KW-0645">Protease</keyword>
<comment type="caution">
    <text evidence="10">The sequence shown here is derived from an EMBL/GenBank/DDBJ whole genome shotgun (WGS) entry which is preliminary data.</text>
</comment>
<comment type="cofactor">
    <cofactor evidence="6">
        <name>Zn(2+)</name>
        <dbReference type="ChEBI" id="CHEBI:29105"/>
    </cofactor>
    <text evidence="6">Binds 1 zinc ion per subunit.</text>
</comment>
<dbReference type="AlphaFoldDB" id="A0A8J8AXM5"/>
<dbReference type="InterPro" id="IPR001915">
    <property type="entry name" value="Peptidase_M48"/>
</dbReference>
<dbReference type="Gene3D" id="3.30.2010.10">
    <property type="entry name" value="Metalloproteases ('zincins'), catalytic domain"/>
    <property type="match status" value="1"/>
</dbReference>
<evidence type="ECO:0000256" key="4">
    <source>
        <dbReference type="ARBA" id="ARBA00022833"/>
    </source>
</evidence>
<dbReference type="PROSITE" id="PS51257">
    <property type="entry name" value="PROKAR_LIPOPROTEIN"/>
    <property type="match status" value="1"/>
</dbReference>
<feature type="chain" id="PRO_5042774374" evidence="8">
    <location>
        <begin position="18"/>
        <end position="267"/>
    </location>
</feature>
<comment type="similarity">
    <text evidence="6">Belongs to the peptidase M48 family.</text>
</comment>
<keyword evidence="12" id="KW-1185">Reference proteome</keyword>
<evidence type="ECO:0000256" key="1">
    <source>
        <dbReference type="ARBA" id="ARBA00022670"/>
    </source>
</evidence>
<dbReference type="GO" id="GO:0004222">
    <property type="term" value="F:metalloendopeptidase activity"/>
    <property type="evidence" value="ECO:0007669"/>
    <property type="project" value="InterPro"/>
</dbReference>
<keyword evidence="4 6" id="KW-0862">Zinc</keyword>
<evidence type="ECO:0000313" key="11">
    <source>
        <dbReference type="EMBL" id="MBS7458954.1"/>
    </source>
</evidence>
<proteinExistence type="inferred from homology"/>
<evidence type="ECO:0000313" key="12">
    <source>
        <dbReference type="Proteomes" id="UP000675747"/>
    </source>
</evidence>
<dbReference type="GO" id="GO:0051603">
    <property type="term" value="P:proteolysis involved in protein catabolic process"/>
    <property type="evidence" value="ECO:0007669"/>
    <property type="project" value="TreeGrafter"/>
</dbReference>
<dbReference type="InterPro" id="IPR051156">
    <property type="entry name" value="Mito/Outer_Membr_Metalloprot"/>
</dbReference>
<dbReference type="GO" id="GO:0046872">
    <property type="term" value="F:metal ion binding"/>
    <property type="evidence" value="ECO:0007669"/>
    <property type="project" value="UniProtKB-KW"/>
</dbReference>
<dbReference type="PANTHER" id="PTHR22726">
    <property type="entry name" value="METALLOENDOPEPTIDASE OMA1"/>
    <property type="match status" value="1"/>
</dbReference>
<keyword evidence="2" id="KW-0479">Metal-binding</keyword>
<dbReference type="RefSeq" id="WP_211926133.1">
    <property type="nucleotide sequence ID" value="NZ_JAGQFT020000017.1"/>
</dbReference>
<sequence>MKRLPALLAAAVLAACATSPTGRSQLRLFSGTEMNQMGIAAFDEMKQKDALARNPRQSAYVQCVVDALVQELPAGMQQLPWEAQVFADEEPNAFALPGGKVGVNTGMFAVARTQDQLAAVIGHEIGHVMAQHANERVSHTTLAQTGLTAVQAYAGSQGASPQGTQALMAALGAGAQVGYLLPFSRVQESEADVIGQQMMARAGFDPRAAADLWQNMIAASGEGQRAPQLLSTHPDPRNRIDELEARAPALAPDFQQARASGRAPRCG</sequence>
<keyword evidence="8" id="KW-0732">Signal</keyword>
<feature type="domain" description="Peptidase M48" evidence="9">
    <location>
        <begin position="55"/>
        <end position="246"/>
    </location>
</feature>
<dbReference type="Proteomes" id="UP000675747">
    <property type="component" value="Unassembled WGS sequence"/>
</dbReference>
<keyword evidence="3 6" id="KW-0378">Hydrolase</keyword>
<evidence type="ECO:0000256" key="5">
    <source>
        <dbReference type="ARBA" id="ARBA00023049"/>
    </source>
</evidence>
<gene>
    <name evidence="11" type="ORF">KB893_017615</name>
    <name evidence="10" type="ORF">KB893_06625</name>
</gene>
<dbReference type="EMBL" id="JAGQFT020000017">
    <property type="protein sequence ID" value="MBS7458954.1"/>
    <property type="molecule type" value="Genomic_DNA"/>
</dbReference>
<dbReference type="Pfam" id="PF01435">
    <property type="entry name" value="Peptidase_M48"/>
    <property type="match status" value="1"/>
</dbReference>
<evidence type="ECO:0000256" key="6">
    <source>
        <dbReference type="RuleBase" id="RU003983"/>
    </source>
</evidence>
<keyword evidence="5 6" id="KW-0482">Metalloprotease</keyword>
<evidence type="ECO:0000256" key="2">
    <source>
        <dbReference type="ARBA" id="ARBA00022723"/>
    </source>
</evidence>
<protein>
    <submittedName>
        <fullName evidence="10">M48 family metallopeptidase</fullName>
    </submittedName>
</protein>
<evidence type="ECO:0000259" key="9">
    <source>
        <dbReference type="Pfam" id="PF01435"/>
    </source>
</evidence>
<reference evidence="11 12" key="1">
    <citation type="journal article" date="2021" name="Microbiol. Resour. Announc.">
        <title>Draft Genome Sequence of Coralloluteibacterium stylophorae LMG 29479T.</title>
        <authorList>
            <person name="Karlyshev A.V."/>
            <person name="Kudryashova E.B."/>
            <person name="Ariskina E.V."/>
            <person name="Conroy A.P."/>
            <person name="Abidueva E.Y."/>
        </authorList>
    </citation>
    <scope>NUCLEOTIDE SEQUENCE [LARGE SCALE GENOMIC DNA]</scope>
    <source>
        <strain evidence="11 12">LMG 29479</strain>
    </source>
</reference>
<evidence type="ECO:0000256" key="8">
    <source>
        <dbReference type="SAM" id="SignalP"/>
    </source>
</evidence>
<dbReference type="CDD" id="cd07331">
    <property type="entry name" value="M48C_Oma1_like"/>
    <property type="match status" value="1"/>
</dbReference>
<feature type="region of interest" description="Disordered" evidence="7">
    <location>
        <begin position="246"/>
        <end position="267"/>
    </location>
</feature>
<dbReference type="PANTHER" id="PTHR22726:SF24">
    <property type="entry name" value="M48 FAMILY METALLOPEPTIDASE"/>
    <property type="match status" value="1"/>
</dbReference>
<evidence type="ECO:0000256" key="7">
    <source>
        <dbReference type="SAM" id="MobiDB-lite"/>
    </source>
</evidence>
<name>A0A8J8AXM5_9GAMM</name>
<evidence type="ECO:0000313" key="10">
    <source>
        <dbReference type="EMBL" id="MBR0562190.1"/>
    </source>
</evidence>
<dbReference type="GO" id="GO:0016020">
    <property type="term" value="C:membrane"/>
    <property type="evidence" value="ECO:0007669"/>
    <property type="project" value="TreeGrafter"/>
</dbReference>